<reference evidence="1 2" key="1">
    <citation type="submission" date="2018-10" db="EMBL/GenBank/DDBJ databases">
        <title>Phylogenomics of Brevibacillus.</title>
        <authorList>
            <person name="Dunlap C."/>
        </authorList>
    </citation>
    <scope>NUCLEOTIDE SEQUENCE [LARGE SCALE GENOMIC DNA]</scope>
    <source>
        <strain evidence="1 2">JCM 15774</strain>
    </source>
</reference>
<evidence type="ECO:0000313" key="2">
    <source>
        <dbReference type="Proteomes" id="UP000269573"/>
    </source>
</evidence>
<dbReference type="EMBL" id="RHHU01000010">
    <property type="protein sequence ID" value="RNB83981.1"/>
    <property type="molecule type" value="Genomic_DNA"/>
</dbReference>
<gene>
    <name evidence="1" type="ORF">EDM59_15840</name>
</gene>
<organism evidence="1 2">
    <name type="scientific">Brevibacillus nitrificans</name>
    <dbReference type="NCBI Taxonomy" id="651560"/>
    <lineage>
        <taxon>Bacteria</taxon>
        <taxon>Bacillati</taxon>
        <taxon>Bacillota</taxon>
        <taxon>Bacilli</taxon>
        <taxon>Bacillales</taxon>
        <taxon>Paenibacillaceae</taxon>
        <taxon>Brevibacillus</taxon>
    </lineage>
</organism>
<dbReference type="AlphaFoldDB" id="A0A3M8D8S5"/>
<evidence type="ECO:0008006" key="3">
    <source>
        <dbReference type="Google" id="ProtNLM"/>
    </source>
</evidence>
<dbReference type="InterPro" id="IPR014910">
    <property type="entry name" value="YdhR"/>
</dbReference>
<dbReference type="RefSeq" id="WP_122924477.1">
    <property type="nucleotide sequence ID" value="NZ_JARMEQ010000009.1"/>
</dbReference>
<dbReference type="SUPFAM" id="SSF54909">
    <property type="entry name" value="Dimeric alpha+beta barrel"/>
    <property type="match status" value="1"/>
</dbReference>
<dbReference type="Pfam" id="PF08803">
    <property type="entry name" value="ydhR"/>
    <property type="match status" value="1"/>
</dbReference>
<name>A0A3M8D8S5_9BACL</name>
<dbReference type="Proteomes" id="UP000269573">
    <property type="component" value="Unassembled WGS sequence"/>
</dbReference>
<dbReference type="Gene3D" id="3.30.70.100">
    <property type="match status" value="1"/>
</dbReference>
<protein>
    <recommendedName>
        <fullName evidence="3">Monooxygenase</fullName>
    </recommendedName>
</protein>
<accession>A0A3M8D8S5</accession>
<proteinExistence type="predicted"/>
<dbReference type="InterPro" id="IPR011008">
    <property type="entry name" value="Dimeric_a/b-barrel"/>
</dbReference>
<sequence length="95" mass="10954">MKMLIMRFSTKKSAEELSQLSEAGFEKFRSLPGLIQKYYVRYEETGEVGGVYLWETGEALQAYLDGPIVKSLPERFELREGPKIEIVDIQYALRS</sequence>
<comment type="caution">
    <text evidence="1">The sequence shown here is derived from an EMBL/GenBank/DDBJ whole genome shotgun (WGS) entry which is preliminary data.</text>
</comment>
<evidence type="ECO:0000313" key="1">
    <source>
        <dbReference type="EMBL" id="RNB83981.1"/>
    </source>
</evidence>
<keyword evidence="2" id="KW-1185">Reference proteome</keyword>